<dbReference type="STRING" id="688269.Theth_1356"/>
<dbReference type="PATRIC" id="fig|688269.3.peg.1396"/>
<evidence type="ECO:0000313" key="1">
    <source>
        <dbReference type="EMBL" id="AEH51419.1"/>
    </source>
</evidence>
<dbReference type="GO" id="GO:0005975">
    <property type="term" value="P:carbohydrate metabolic process"/>
    <property type="evidence" value="ECO:0007669"/>
    <property type="project" value="InterPro"/>
</dbReference>
<name>F7YTW9_9THEM</name>
<dbReference type="EMBL" id="CP002351">
    <property type="protein sequence ID" value="AEH51419.1"/>
    <property type="molecule type" value="Genomic_DNA"/>
</dbReference>
<dbReference type="KEGG" id="tta:Theth_1356"/>
<reference evidence="1 2" key="1">
    <citation type="submission" date="2010-11" db="EMBL/GenBank/DDBJ databases">
        <title>The complete genome of Thermotoga thermarum DSM 5069.</title>
        <authorList>
            <consortium name="US DOE Joint Genome Institute (JGI-PGF)"/>
            <person name="Lucas S."/>
            <person name="Copeland A."/>
            <person name="Lapidus A."/>
            <person name="Bruce D."/>
            <person name="Goodwin L."/>
            <person name="Pitluck S."/>
            <person name="Kyrpides N."/>
            <person name="Mavromatis K."/>
            <person name="Ivanova N."/>
            <person name="Zeytun A."/>
            <person name="Brettin T."/>
            <person name="Detter J.C."/>
            <person name="Tapia R."/>
            <person name="Han C."/>
            <person name="Land M."/>
            <person name="Hauser L."/>
            <person name="Markowitz V."/>
            <person name="Cheng J.-F."/>
            <person name="Hugenholtz P."/>
            <person name="Woyke T."/>
            <person name="Wu D."/>
            <person name="Spring S."/>
            <person name="Schroeder M."/>
            <person name="Brambilla E."/>
            <person name="Klenk H.-P."/>
            <person name="Eisen J.A."/>
        </authorList>
    </citation>
    <scope>NUCLEOTIDE SEQUENCE [LARGE SCALE GENOMIC DNA]</scope>
    <source>
        <strain evidence="1 2">DSM 5069</strain>
    </source>
</reference>
<dbReference type="GO" id="GO:0003824">
    <property type="term" value="F:catalytic activity"/>
    <property type="evidence" value="ECO:0007669"/>
    <property type="project" value="InterPro"/>
</dbReference>
<protein>
    <submittedName>
        <fullName evidence="1">Uncharacterized protein</fullName>
    </submittedName>
</protein>
<organism evidence="1 2">
    <name type="scientific">Pseudothermotoga thermarum DSM 5069</name>
    <dbReference type="NCBI Taxonomy" id="688269"/>
    <lineage>
        <taxon>Bacteria</taxon>
        <taxon>Thermotogati</taxon>
        <taxon>Thermotogota</taxon>
        <taxon>Thermotogae</taxon>
        <taxon>Thermotogales</taxon>
        <taxon>Thermotogaceae</taxon>
        <taxon>Pseudothermotoga</taxon>
    </lineage>
</organism>
<sequence>MKIFGQVWEKGIFSTFFEAKKVSIDLVKQDFGCIFFGTLDKAEGKVEAFSIDLDLTLATASNFVVGKNILIGFLSEKNAIAHTSKIGSEVKGYLIYQKPFDQPVEVEPVVLLEGAKPDFLLKEYVKTVCEYNKVTKVSSPLRILRTSFEELEKRIKEAVSNNCDALMTLYIEDEKALEHFVKQCAAHRLKPVVDLPFDLTILNRLKNMNVEHFKIRFSKLDELQAARNLLKDSYIIADGISWLGAVGKADAILMRKPFVELPEGDFLRELIVNALLNKAVRVYVEVDETDETTLKIVNVLNYGLVFHTDAKQLPIVKLLNISNIFEDFKVEYVDEHSKYGVFESKRGFVEEPKKIFLVKNTVLRENKRLFHFYSEGGT</sequence>
<dbReference type="AlphaFoldDB" id="F7YTW9"/>
<keyword evidence="2" id="KW-1185">Reference proteome</keyword>
<evidence type="ECO:0000313" key="2">
    <source>
        <dbReference type="Proteomes" id="UP000006804"/>
    </source>
</evidence>
<dbReference type="RefSeq" id="WP_013932634.1">
    <property type="nucleotide sequence ID" value="NC_015707.1"/>
</dbReference>
<dbReference type="SUPFAM" id="SSF74650">
    <property type="entry name" value="Galactose mutarotase-like"/>
    <property type="match status" value="1"/>
</dbReference>
<dbReference type="GO" id="GO:0030246">
    <property type="term" value="F:carbohydrate binding"/>
    <property type="evidence" value="ECO:0007669"/>
    <property type="project" value="InterPro"/>
</dbReference>
<dbReference type="InterPro" id="IPR011013">
    <property type="entry name" value="Gal_mutarotase_sf_dom"/>
</dbReference>
<proteinExistence type="predicted"/>
<gene>
    <name evidence="1" type="ORF">Theth_1356</name>
</gene>
<dbReference type="Proteomes" id="UP000006804">
    <property type="component" value="Chromosome"/>
</dbReference>
<accession>F7YTW9</accession>
<dbReference type="HOGENOM" id="CLU_731301_0_0_0"/>